<keyword evidence="1" id="KW-1185">Reference proteome</keyword>
<protein>
    <submittedName>
        <fullName evidence="2">Uncharacterized protein LOC129928701</fullName>
    </submittedName>
</protein>
<dbReference type="Proteomes" id="UP001165740">
    <property type="component" value="Chromosome 10"/>
</dbReference>
<gene>
    <name evidence="2" type="primary">LOC129928701</name>
</gene>
<proteinExistence type="predicted"/>
<sequence>MLASLKLSIQTLTALTIFNLMLLLPSSFSMNVFSRLTSLDDINESPATLEDILSRHIEKRESGSDPWNICPYGISQVACFDMYLEVYSRMRKMVASSNMRQIIGKRFDPSNEPCPDNKLCLEI</sequence>
<reference evidence="2" key="1">
    <citation type="submission" date="2025-08" db="UniProtKB">
        <authorList>
            <consortium name="RefSeq"/>
        </authorList>
    </citation>
    <scope>IDENTIFICATION</scope>
</reference>
<organism evidence="1 2">
    <name type="scientific">Biomphalaria glabrata</name>
    <name type="common">Bloodfluke planorb</name>
    <name type="synonym">Freshwater snail</name>
    <dbReference type="NCBI Taxonomy" id="6526"/>
    <lineage>
        <taxon>Eukaryota</taxon>
        <taxon>Metazoa</taxon>
        <taxon>Spiralia</taxon>
        <taxon>Lophotrochozoa</taxon>
        <taxon>Mollusca</taxon>
        <taxon>Gastropoda</taxon>
        <taxon>Heterobranchia</taxon>
        <taxon>Euthyneura</taxon>
        <taxon>Panpulmonata</taxon>
        <taxon>Hygrophila</taxon>
        <taxon>Lymnaeoidea</taxon>
        <taxon>Planorbidae</taxon>
        <taxon>Biomphalaria</taxon>
    </lineage>
</organism>
<evidence type="ECO:0000313" key="1">
    <source>
        <dbReference type="Proteomes" id="UP001165740"/>
    </source>
</evidence>
<dbReference type="AlphaFoldDB" id="A0A9W3BL23"/>
<accession>A0A9W3BL23</accession>
<evidence type="ECO:0000313" key="2">
    <source>
        <dbReference type="RefSeq" id="XP_055900128.1"/>
    </source>
</evidence>
<dbReference type="OMA" id="NINMRRD"/>
<dbReference type="RefSeq" id="XP_055900128.1">
    <property type="nucleotide sequence ID" value="XM_056044153.1"/>
</dbReference>
<name>A0A9W3BL23_BIOGL</name>
<dbReference type="GeneID" id="129928701"/>